<feature type="region of interest" description="Disordered" evidence="1">
    <location>
        <begin position="108"/>
        <end position="132"/>
    </location>
</feature>
<dbReference type="EMBL" id="KE525342">
    <property type="protein sequence ID" value="KFB48842.1"/>
    <property type="molecule type" value="Genomic_DNA"/>
</dbReference>
<dbReference type="AlphaFoldDB" id="A0A084WF48"/>
<protein>
    <submittedName>
        <fullName evidence="2">Uncharacterized protein LOC101302005</fullName>
    </submittedName>
</protein>
<proteinExistence type="predicted"/>
<evidence type="ECO:0000313" key="3">
    <source>
        <dbReference type="EnsemblMetazoa" id="ASIC017098-PA"/>
    </source>
</evidence>
<dbReference type="Proteomes" id="UP000030765">
    <property type="component" value="Unassembled WGS sequence"/>
</dbReference>
<organism evidence="2">
    <name type="scientific">Anopheles sinensis</name>
    <name type="common">Mosquito</name>
    <dbReference type="NCBI Taxonomy" id="74873"/>
    <lineage>
        <taxon>Eukaryota</taxon>
        <taxon>Metazoa</taxon>
        <taxon>Ecdysozoa</taxon>
        <taxon>Arthropoda</taxon>
        <taxon>Hexapoda</taxon>
        <taxon>Insecta</taxon>
        <taxon>Pterygota</taxon>
        <taxon>Neoptera</taxon>
        <taxon>Endopterygota</taxon>
        <taxon>Diptera</taxon>
        <taxon>Nematocera</taxon>
        <taxon>Culicoidea</taxon>
        <taxon>Culicidae</taxon>
        <taxon>Anophelinae</taxon>
        <taxon>Anopheles</taxon>
    </lineage>
</organism>
<dbReference type="VEuPathDB" id="VectorBase:ASIC017098"/>
<evidence type="ECO:0000313" key="2">
    <source>
        <dbReference type="EMBL" id="KFB48842.1"/>
    </source>
</evidence>
<keyword evidence="4" id="KW-1185">Reference proteome</keyword>
<dbReference type="EnsemblMetazoa" id="ASIC017098-RA">
    <property type="protein sequence ID" value="ASIC017098-PA"/>
    <property type="gene ID" value="ASIC017098"/>
</dbReference>
<accession>A0A084WF48</accession>
<reference evidence="2 4" key="1">
    <citation type="journal article" date="2014" name="BMC Genomics">
        <title>Genome sequence of Anopheles sinensis provides insight into genetics basis of mosquito competence for malaria parasites.</title>
        <authorList>
            <person name="Zhou D."/>
            <person name="Zhang D."/>
            <person name="Ding G."/>
            <person name="Shi L."/>
            <person name="Hou Q."/>
            <person name="Ye Y."/>
            <person name="Xu Y."/>
            <person name="Zhou H."/>
            <person name="Xiong C."/>
            <person name="Li S."/>
            <person name="Yu J."/>
            <person name="Hong S."/>
            <person name="Yu X."/>
            <person name="Zou P."/>
            <person name="Chen C."/>
            <person name="Chang X."/>
            <person name="Wang W."/>
            <person name="Lv Y."/>
            <person name="Sun Y."/>
            <person name="Ma L."/>
            <person name="Shen B."/>
            <person name="Zhu C."/>
        </authorList>
    </citation>
    <scope>NUCLEOTIDE SEQUENCE [LARGE SCALE GENOMIC DNA]</scope>
</reference>
<gene>
    <name evidence="2" type="ORF">ZHAS_00017098</name>
</gene>
<sequence length="132" mass="14858">MQTPSEIGDSCRRHCLAANAFRRVACMHACSHACVQLPIRAAFRVHSARADAEFRPSIFNIKKRRHRNPGIRDRLAQRSAEKYRFSPWSQASPLLGCALSLRSHRFGQNHHPPARASGEEGPTERGGRIFTT</sequence>
<evidence type="ECO:0000313" key="4">
    <source>
        <dbReference type="Proteomes" id="UP000030765"/>
    </source>
</evidence>
<name>A0A084WF48_ANOSI</name>
<evidence type="ECO:0000256" key="1">
    <source>
        <dbReference type="SAM" id="MobiDB-lite"/>
    </source>
</evidence>
<dbReference type="EMBL" id="ATLV01023300">
    <property type="status" value="NOT_ANNOTATED_CDS"/>
    <property type="molecule type" value="Genomic_DNA"/>
</dbReference>
<reference evidence="3" key="2">
    <citation type="submission" date="2020-05" db="UniProtKB">
        <authorList>
            <consortium name="EnsemblMetazoa"/>
        </authorList>
    </citation>
    <scope>IDENTIFICATION</scope>
</reference>
<feature type="compositionally biased region" description="Basic and acidic residues" evidence="1">
    <location>
        <begin position="122"/>
        <end position="132"/>
    </location>
</feature>